<dbReference type="GO" id="GO:0005886">
    <property type="term" value="C:plasma membrane"/>
    <property type="evidence" value="ECO:0007669"/>
    <property type="project" value="UniProtKB-SubCell"/>
</dbReference>
<keyword evidence="6 15" id="KW-0812">Transmembrane</keyword>
<feature type="transmembrane region" description="Helical" evidence="15">
    <location>
        <begin position="117"/>
        <end position="137"/>
    </location>
</feature>
<evidence type="ECO:0000256" key="1">
    <source>
        <dbReference type="ARBA" id="ARBA00004651"/>
    </source>
</evidence>
<protein>
    <submittedName>
        <fullName evidence="18">ANK_REP_REGION domain-containing protein</fullName>
    </submittedName>
</protein>
<evidence type="ECO:0000256" key="8">
    <source>
        <dbReference type="ARBA" id="ARBA00022837"/>
    </source>
</evidence>
<feature type="transmembrane region" description="Helical" evidence="15">
    <location>
        <begin position="581"/>
        <end position="601"/>
    </location>
</feature>
<dbReference type="InterPro" id="IPR005821">
    <property type="entry name" value="Ion_trans_dom"/>
</dbReference>
<feature type="repeat" description="ANK" evidence="13">
    <location>
        <begin position="378"/>
        <end position="410"/>
    </location>
</feature>
<dbReference type="SMART" id="SM00248">
    <property type="entry name" value="ANK"/>
    <property type="match status" value="5"/>
</dbReference>
<dbReference type="Gene3D" id="1.20.1070.10">
    <property type="entry name" value="Rhodopsin 7-helix transmembrane proteins"/>
    <property type="match status" value="1"/>
</dbReference>
<feature type="domain" description="Ion transport" evidence="16">
    <location>
        <begin position="688"/>
        <end position="892"/>
    </location>
</feature>
<evidence type="ECO:0000259" key="16">
    <source>
        <dbReference type="Pfam" id="PF00520"/>
    </source>
</evidence>
<dbReference type="Gene3D" id="1.25.40.20">
    <property type="entry name" value="Ankyrin repeat-containing domain"/>
    <property type="match status" value="2"/>
</dbReference>
<evidence type="ECO:0000256" key="11">
    <source>
        <dbReference type="ARBA" id="ARBA00023136"/>
    </source>
</evidence>
<dbReference type="Gene3D" id="1.10.287.70">
    <property type="match status" value="1"/>
</dbReference>
<keyword evidence="9 15" id="KW-1133">Transmembrane helix</keyword>
<feature type="transmembrane region" description="Helical" evidence="15">
    <location>
        <begin position="771"/>
        <end position="793"/>
    </location>
</feature>
<feature type="repeat" description="ANK" evidence="13">
    <location>
        <begin position="445"/>
        <end position="477"/>
    </location>
</feature>
<keyword evidence="2" id="KW-0813">Transport</keyword>
<keyword evidence="13" id="KW-0040">ANK repeat</keyword>
<dbReference type="WBParaSite" id="maker-uti_cns_0016723-snap-gene-0.2-mRNA-1">
    <property type="protein sequence ID" value="maker-uti_cns_0016723-snap-gene-0.2-mRNA-1"/>
    <property type="gene ID" value="maker-uti_cns_0016723-snap-gene-0.2"/>
</dbReference>
<feature type="repeat" description="ANK" evidence="13">
    <location>
        <begin position="345"/>
        <end position="377"/>
    </location>
</feature>
<evidence type="ECO:0000256" key="6">
    <source>
        <dbReference type="ARBA" id="ARBA00022692"/>
    </source>
</evidence>
<keyword evidence="12" id="KW-0407">Ion channel</keyword>
<feature type="region of interest" description="Disordered" evidence="14">
    <location>
        <begin position="240"/>
        <end position="295"/>
    </location>
</feature>
<evidence type="ECO:0000256" key="7">
    <source>
        <dbReference type="ARBA" id="ARBA00022737"/>
    </source>
</evidence>
<feature type="transmembrane region" description="Helical" evidence="15">
    <location>
        <begin position="860"/>
        <end position="879"/>
    </location>
</feature>
<dbReference type="SUPFAM" id="SSF81321">
    <property type="entry name" value="Family A G protein-coupled receptor-like"/>
    <property type="match status" value="1"/>
</dbReference>
<dbReference type="AlphaFoldDB" id="A0A1I8IUC0"/>
<dbReference type="Pfam" id="PF00520">
    <property type="entry name" value="Ion_trans"/>
    <property type="match status" value="1"/>
</dbReference>
<evidence type="ECO:0000256" key="9">
    <source>
        <dbReference type="ARBA" id="ARBA00022989"/>
    </source>
</evidence>
<keyword evidence="3" id="KW-1003">Cell membrane</keyword>
<dbReference type="GO" id="GO:0005262">
    <property type="term" value="F:calcium channel activity"/>
    <property type="evidence" value="ECO:0007669"/>
    <property type="project" value="UniProtKB-KW"/>
</dbReference>
<dbReference type="InterPro" id="IPR036770">
    <property type="entry name" value="Ankyrin_rpt-contain_sf"/>
</dbReference>
<keyword evidence="4" id="KW-0109">Calcium transport</keyword>
<evidence type="ECO:0000256" key="10">
    <source>
        <dbReference type="ARBA" id="ARBA00023065"/>
    </source>
</evidence>
<dbReference type="PANTHER" id="PTHR10582:SF33">
    <property type="entry name" value="TRANSIENT RECEPTOR POTENTIAL CHANNEL PYREXIA"/>
    <property type="match status" value="1"/>
</dbReference>
<comment type="subcellular location">
    <subcellularLocation>
        <location evidence="1">Cell membrane</location>
        <topology evidence="1">Multi-pass membrane protein</topology>
    </subcellularLocation>
</comment>
<feature type="compositionally biased region" description="Basic and acidic residues" evidence="14">
    <location>
        <begin position="240"/>
        <end position="255"/>
    </location>
</feature>
<organism evidence="17 18">
    <name type="scientific">Macrostomum lignano</name>
    <dbReference type="NCBI Taxonomy" id="282301"/>
    <lineage>
        <taxon>Eukaryota</taxon>
        <taxon>Metazoa</taxon>
        <taxon>Spiralia</taxon>
        <taxon>Lophotrochozoa</taxon>
        <taxon>Platyhelminthes</taxon>
        <taxon>Rhabditophora</taxon>
        <taxon>Macrostomorpha</taxon>
        <taxon>Macrostomida</taxon>
        <taxon>Macrostomidae</taxon>
        <taxon>Macrostomum</taxon>
    </lineage>
</organism>
<evidence type="ECO:0000313" key="17">
    <source>
        <dbReference type="Proteomes" id="UP000095280"/>
    </source>
</evidence>
<dbReference type="GO" id="GO:0098703">
    <property type="term" value="P:calcium ion import across plasma membrane"/>
    <property type="evidence" value="ECO:0007669"/>
    <property type="project" value="TreeGrafter"/>
</dbReference>
<evidence type="ECO:0000256" key="2">
    <source>
        <dbReference type="ARBA" id="ARBA00022448"/>
    </source>
</evidence>
<evidence type="ECO:0000256" key="13">
    <source>
        <dbReference type="PROSITE-ProRule" id="PRU00023"/>
    </source>
</evidence>
<keyword evidence="17" id="KW-1185">Reference proteome</keyword>
<feature type="transmembrane region" description="Helical" evidence="15">
    <location>
        <begin position="700"/>
        <end position="719"/>
    </location>
</feature>
<feature type="transmembrane region" description="Helical" evidence="15">
    <location>
        <begin position="143"/>
        <end position="167"/>
    </location>
</feature>
<dbReference type="InterPro" id="IPR024862">
    <property type="entry name" value="TRPV"/>
</dbReference>
<proteinExistence type="predicted"/>
<name>A0A1I8IUC0_9PLAT</name>
<reference evidence="18" key="1">
    <citation type="submission" date="2016-11" db="UniProtKB">
        <authorList>
            <consortium name="WormBaseParasite"/>
        </authorList>
    </citation>
    <scope>IDENTIFICATION</scope>
</reference>
<dbReference type="InterPro" id="IPR002110">
    <property type="entry name" value="Ankyrin_rpt"/>
</dbReference>
<evidence type="ECO:0000256" key="4">
    <source>
        <dbReference type="ARBA" id="ARBA00022568"/>
    </source>
</evidence>
<feature type="compositionally biased region" description="Low complexity" evidence="14">
    <location>
        <begin position="1085"/>
        <end position="1106"/>
    </location>
</feature>
<dbReference type="PROSITE" id="PS50088">
    <property type="entry name" value="ANK_REPEAT"/>
    <property type="match status" value="3"/>
</dbReference>
<feature type="transmembrane region" description="Helical" evidence="15">
    <location>
        <begin position="616"/>
        <end position="634"/>
    </location>
</feature>
<feature type="compositionally biased region" description="Basic and acidic residues" evidence="14">
    <location>
        <begin position="264"/>
        <end position="278"/>
    </location>
</feature>
<feature type="transmembrane region" description="Helical" evidence="15">
    <location>
        <begin position="731"/>
        <end position="751"/>
    </location>
</feature>
<evidence type="ECO:0000256" key="5">
    <source>
        <dbReference type="ARBA" id="ARBA00022673"/>
    </source>
</evidence>
<dbReference type="Pfam" id="PF12796">
    <property type="entry name" value="Ank_2"/>
    <property type="match status" value="1"/>
</dbReference>
<evidence type="ECO:0000256" key="14">
    <source>
        <dbReference type="SAM" id="MobiDB-lite"/>
    </source>
</evidence>
<feature type="region of interest" description="Disordered" evidence="14">
    <location>
        <begin position="1057"/>
        <end position="1106"/>
    </location>
</feature>
<dbReference type="Proteomes" id="UP000095280">
    <property type="component" value="Unplaced"/>
</dbReference>
<dbReference type="PROSITE" id="PS50297">
    <property type="entry name" value="ANK_REP_REGION"/>
    <property type="match status" value="2"/>
</dbReference>
<evidence type="ECO:0000256" key="15">
    <source>
        <dbReference type="SAM" id="Phobius"/>
    </source>
</evidence>
<accession>A0A1I8IUC0</accession>
<keyword evidence="8" id="KW-0106">Calcium</keyword>
<evidence type="ECO:0000256" key="12">
    <source>
        <dbReference type="ARBA" id="ARBA00023303"/>
    </source>
</evidence>
<keyword evidence="5" id="KW-0107">Calcium channel</keyword>
<evidence type="ECO:0000256" key="3">
    <source>
        <dbReference type="ARBA" id="ARBA00022475"/>
    </source>
</evidence>
<dbReference type="SUPFAM" id="SSF48403">
    <property type="entry name" value="Ankyrin repeat"/>
    <property type="match status" value="1"/>
</dbReference>
<keyword evidence="10" id="KW-0406">Ion transport</keyword>
<sequence>SVLRLRRRRRQRAERMNKRMQLAAARSAGGPVSIAALDSTPADEGDTVAAAATTTTGDDAAAAAAAAAFSASSDQLQQRQQQQQQQQLSLVPSTSNSALAVASRDSRDSDALQNLKTAAMLFVVAIVFILTFLPAALMTIKAVPFNIIVFYMYYLAHATNPIIYCFMNHNFRDDLSRIFCPDRRSRRQQQLDDARSNQIPLRDALKSADDQQRASFQNVADIVTYIEYWKRVATHRRQLTKDDKSKQLGSEKDNADAVSSLLQQDEHSDNGAAEDAKGARRRFERGVSGRDLADREERRNLNRSLLQYFISVSTPGSDDYSDSLDSQFVQSLLERGASLNTRDRYGQTVLHEVAKNWNPAVMELMIRCGGDPNAGDFLGRTPLHVAAASNYPDMCRLLVRRGANPEALTSNGQTPLFLAAKTDSVKSLLALMQLGCQFHRVYDSRGRTPLYAAAELDRSETAAILIERGADAFVKDNSGQIAFVPMVEKMPGLAKEALSQLHYKYRIDRNQTFDLFRLFPIEVEERDGPDGPVRVNPENIDVPYYSAIRAITNTKNYNVVNTPILGKFLDEEWNNFGRKRAILQVLLQLITILMWTVFAVIKEWTQRYLYVLPEEGYRIFILIAAMGLTAYNIGDEIFEYYQERRRHLRWQEWKSQRLEEDLQFCHPQCPDERRYLEEQLAAVQDTSVSYFNDAWNYLDWLCYIILLAALVSHFVDVWYPGGAGSLIAARWHVRILAINIVMLWVRLLKYIKPFEFFGPFIVMLGMITSDLVKFFLLYLEFFIPFACVFWNILGGEQNLREVDVVQSGTLNNYSNYNLTKVGVQHFDTVSNMAFMLFRLTLVDEYDYESMIAIDQVTSQILLGAWFAVSAILFLNLFIAQLSETFKSVYDNAKATASMQKAITLNGYYDHMMLRSRIAFHRHLKLNCNPLTAPYDDDVTEQDSGEELRKATLQIRDTLDELKTKFDRVYAEQVEAGADSDDNDGSGGGRRVSLTNALASLADGERTAGTTATMAKKAKEANEKAFAEVHNRISQLESGMRTELESIKSMLKDVAIVVSSSGGSGGDGDTRRGSRRSKRSRDATPRLRPAAAAAAASRRWSPPSRLQ</sequence>
<feature type="compositionally biased region" description="Basic and acidic residues" evidence="14">
    <location>
        <begin position="284"/>
        <end position="295"/>
    </location>
</feature>
<keyword evidence="11 15" id="KW-0472">Membrane</keyword>
<dbReference type="PANTHER" id="PTHR10582">
    <property type="entry name" value="TRANSIENT RECEPTOR POTENTIAL ION CHANNEL PROTEIN"/>
    <property type="match status" value="1"/>
</dbReference>
<dbReference type="Pfam" id="PF00023">
    <property type="entry name" value="Ank"/>
    <property type="match status" value="1"/>
</dbReference>
<evidence type="ECO:0000313" key="18">
    <source>
        <dbReference type="WBParaSite" id="maker-uti_cns_0016723-snap-gene-0.2-mRNA-1"/>
    </source>
</evidence>
<keyword evidence="7" id="KW-0677">Repeat</keyword>